<dbReference type="Proteomes" id="UP000438120">
    <property type="component" value="Unassembled WGS sequence"/>
</dbReference>
<keyword evidence="3" id="KW-1185">Reference proteome</keyword>
<dbReference type="EMBL" id="VUMX01000010">
    <property type="protein sequence ID" value="MST86985.1"/>
    <property type="molecule type" value="Genomic_DNA"/>
</dbReference>
<accession>A0A6A8MDX5</accession>
<reference evidence="2 3" key="1">
    <citation type="submission" date="2019-08" db="EMBL/GenBank/DDBJ databases">
        <title>In-depth cultivation of the pig gut microbiome towards novel bacterial diversity and tailored functional studies.</title>
        <authorList>
            <person name="Wylensek D."/>
            <person name="Hitch T.C.A."/>
            <person name="Clavel T."/>
        </authorList>
    </citation>
    <scope>NUCLEOTIDE SEQUENCE [LARGE SCALE GENOMIC DNA]</scope>
    <source>
        <strain evidence="2 3">Bifido-178-WT-2B</strain>
    </source>
</reference>
<evidence type="ECO:0000256" key="1">
    <source>
        <dbReference type="SAM" id="Phobius"/>
    </source>
</evidence>
<feature type="transmembrane region" description="Helical" evidence="1">
    <location>
        <begin position="66"/>
        <end position="83"/>
    </location>
</feature>
<keyword evidence="1" id="KW-1133">Transmembrane helix</keyword>
<dbReference type="AlphaFoldDB" id="A0A6A8MDX5"/>
<feature type="transmembrane region" description="Helical" evidence="1">
    <location>
        <begin position="89"/>
        <end position="105"/>
    </location>
</feature>
<keyword evidence="1" id="KW-0812">Transmembrane</keyword>
<evidence type="ECO:0000313" key="3">
    <source>
        <dbReference type="Proteomes" id="UP000438120"/>
    </source>
</evidence>
<name>A0A6A8MDX5_9LACO</name>
<evidence type="ECO:0000313" key="2">
    <source>
        <dbReference type="EMBL" id="MST86985.1"/>
    </source>
</evidence>
<dbReference type="RefSeq" id="WP_154548304.1">
    <property type="nucleotide sequence ID" value="NZ_JBKZBY010000012.1"/>
</dbReference>
<organism evidence="2 3">
    <name type="scientific">Lactobacillus porci</name>
    <dbReference type="NCBI Taxonomy" id="2012477"/>
    <lineage>
        <taxon>Bacteria</taxon>
        <taxon>Bacillati</taxon>
        <taxon>Bacillota</taxon>
        <taxon>Bacilli</taxon>
        <taxon>Lactobacillales</taxon>
        <taxon>Lactobacillaceae</taxon>
        <taxon>Lactobacillus</taxon>
    </lineage>
</organism>
<proteinExistence type="predicted"/>
<feature type="transmembrane region" description="Helical" evidence="1">
    <location>
        <begin position="37"/>
        <end position="59"/>
    </location>
</feature>
<gene>
    <name evidence="2" type="ORF">FYJ62_04875</name>
</gene>
<sequence>MKKAEIIHFVNLLAGIGLAMRMLIQIIFLAGGPPDLVAIPLINMSCKLILCLALSTLPVTKINERVTWVCAGLLEVTVIIGWIRAPHAWAVFIWYLVYPLLALYADHVNDKPVCKHRSASA</sequence>
<keyword evidence="1" id="KW-0472">Membrane</keyword>
<feature type="transmembrane region" description="Helical" evidence="1">
    <location>
        <begin position="12"/>
        <end position="31"/>
    </location>
</feature>
<comment type="caution">
    <text evidence="2">The sequence shown here is derived from an EMBL/GenBank/DDBJ whole genome shotgun (WGS) entry which is preliminary data.</text>
</comment>
<protein>
    <submittedName>
        <fullName evidence="2">Uncharacterized protein</fullName>
    </submittedName>
</protein>